<proteinExistence type="predicted"/>
<protein>
    <submittedName>
        <fullName evidence="2">Uncharacterized protein</fullName>
    </submittedName>
</protein>
<accession>A0ABV7F4Q4</accession>
<dbReference type="EMBL" id="JBHRTP010000066">
    <property type="protein sequence ID" value="MFC3110078.1"/>
    <property type="molecule type" value="Genomic_DNA"/>
</dbReference>
<keyword evidence="1" id="KW-0732">Signal</keyword>
<gene>
    <name evidence="2" type="ORF">ACFOFO_19285</name>
</gene>
<dbReference type="Gene3D" id="2.60.120.10">
    <property type="entry name" value="Jelly Rolls"/>
    <property type="match status" value="1"/>
</dbReference>
<evidence type="ECO:0000313" key="3">
    <source>
        <dbReference type="Proteomes" id="UP001595530"/>
    </source>
</evidence>
<sequence length="128" mass="14313">MNKLVRLFIGVLVPVFMLAAGIVNQAMAQDKATAAPLKEELTVLLDNDKVRVVEQRLKPGAESESRARPYRVVRALKGGTLQRIYLDGTKEIRQWKTGEVRVDESTDASYIVKNIGKTETVLYVVNLK</sequence>
<name>A0ABV7F4Q4_9BURK</name>
<dbReference type="InterPro" id="IPR014710">
    <property type="entry name" value="RmlC-like_jellyroll"/>
</dbReference>
<dbReference type="RefSeq" id="WP_390322529.1">
    <property type="nucleotide sequence ID" value="NZ_JBHRTP010000066.1"/>
</dbReference>
<evidence type="ECO:0000313" key="2">
    <source>
        <dbReference type="EMBL" id="MFC3110078.1"/>
    </source>
</evidence>
<feature type="signal peptide" evidence="1">
    <location>
        <begin position="1"/>
        <end position="28"/>
    </location>
</feature>
<comment type="caution">
    <text evidence="2">The sequence shown here is derived from an EMBL/GenBank/DDBJ whole genome shotgun (WGS) entry which is preliminary data.</text>
</comment>
<evidence type="ECO:0000256" key="1">
    <source>
        <dbReference type="SAM" id="SignalP"/>
    </source>
</evidence>
<feature type="chain" id="PRO_5045809114" evidence="1">
    <location>
        <begin position="29"/>
        <end position="128"/>
    </location>
</feature>
<reference evidence="3" key="1">
    <citation type="journal article" date="2019" name="Int. J. Syst. Evol. Microbiol.">
        <title>The Global Catalogue of Microorganisms (GCM) 10K type strain sequencing project: providing services to taxonomists for standard genome sequencing and annotation.</title>
        <authorList>
            <consortium name="The Broad Institute Genomics Platform"/>
            <consortium name="The Broad Institute Genome Sequencing Center for Infectious Disease"/>
            <person name="Wu L."/>
            <person name="Ma J."/>
        </authorList>
    </citation>
    <scope>NUCLEOTIDE SEQUENCE [LARGE SCALE GENOMIC DNA]</scope>
    <source>
        <strain evidence="3">KCTC 42986</strain>
    </source>
</reference>
<dbReference type="Proteomes" id="UP001595530">
    <property type="component" value="Unassembled WGS sequence"/>
</dbReference>
<keyword evidence="3" id="KW-1185">Reference proteome</keyword>
<organism evidence="2 3">
    <name type="scientific">Undibacterium arcticum</name>
    <dbReference type="NCBI Taxonomy" id="1762892"/>
    <lineage>
        <taxon>Bacteria</taxon>
        <taxon>Pseudomonadati</taxon>
        <taxon>Pseudomonadota</taxon>
        <taxon>Betaproteobacteria</taxon>
        <taxon>Burkholderiales</taxon>
        <taxon>Oxalobacteraceae</taxon>
        <taxon>Undibacterium</taxon>
    </lineage>
</organism>